<dbReference type="EMBL" id="FMUS01000016">
    <property type="protein sequence ID" value="SCY80139.1"/>
    <property type="molecule type" value="Genomic_DNA"/>
</dbReference>
<dbReference type="NCBIfam" id="TIGR01909">
    <property type="entry name" value="C_GCAxxG_C_C"/>
    <property type="match status" value="1"/>
</dbReference>
<dbReference type="RefSeq" id="WP_091543997.1">
    <property type="nucleotide sequence ID" value="NZ_FMUS01000016.1"/>
</dbReference>
<name>A0A1G5IWY4_9FIRM</name>
<dbReference type="STRING" id="1120976.SAMN03080606_02549"/>
<protein>
    <submittedName>
        <fullName evidence="1">C_GCAxxG_C_C family probable redox protein</fullName>
    </submittedName>
</protein>
<evidence type="ECO:0000313" key="2">
    <source>
        <dbReference type="Proteomes" id="UP000198636"/>
    </source>
</evidence>
<dbReference type="OrthoDB" id="45689at2"/>
<dbReference type="InterPro" id="IPR010181">
    <property type="entry name" value="CGCAxxGCC_motif"/>
</dbReference>
<dbReference type="Proteomes" id="UP000198636">
    <property type="component" value="Unassembled WGS sequence"/>
</dbReference>
<dbReference type="Pfam" id="PF09719">
    <property type="entry name" value="C_GCAxxG_C_C"/>
    <property type="match status" value="1"/>
</dbReference>
<reference evidence="1 2" key="1">
    <citation type="submission" date="2016-10" db="EMBL/GenBank/DDBJ databases">
        <authorList>
            <person name="de Groot N.N."/>
        </authorList>
    </citation>
    <scope>NUCLEOTIDE SEQUENCE [LARGE SCALE GENOMIC DNA]</scope>
    <source>
        <strain evidence="1 2">DSM 18978</strain>
    </source>
</reference>
<gene>
    <name evidence="1" type="ORF">SAMN03080606_02549</name>
</gene>
<dbReference type="AlphaFoldDB" id="A0A1G5IWY4"/>
<accession>A0A1G5IWY4</accession>
<organism evidence="1 2">
    <name type="scientific">Alkaliphilus peptidifermentans DSM 18978</name>
    <dbReference type="NCBI Taxonomy" id="1120976"/>
    <lineage>
        <taxon>Bacteria</taxon>
        <taxon>Bacillati</taxon>
        <taxon>Bacillota</taxon>
        <taxon>Clostridia</taxon>
        <taxon>Peptostreptococcales</taxon>
        <taxon>Natronincolaceae</taxon>
        <taxon>Alkaliphilus</taxon>
    </lineage>
</organism>
<keyword evidence="2" id="KW-1185">Reference proteome</keyword>
<proteinExistence type="predicted"/>
<evidence type="ECO:0000313" key="1">
    <source>
        <dbReference type="EMBL" id="SCY80139.1"/>
    </source>
</evidence>
<sequence length="141" mass="15576">MLSKLAEKYYSSTYDLNCAEAIIYAANEEYKLNLQKETLKAMSGFGGGMAVEGVCGAAAGAVAVLGILFTKEKAHETEGLKELTADLVNRVEDRLKTINCKELKDLYRDDITKCKLVVIATADILDDIVTNERTKDLRYND</sequence>